<proteinExistence type="predicted"/>
<dbReference type="Proteomes" id="UP001293718">
    <property type="component" value="Unassembled WGS sequence"/>
</dbReference>
<organism evidence="1 2">
    <name type="scientific">Azohydromonas lata</name>
    <dbReference type="NCBI Taxonomy" id="45677"/>
    <lineage>
        <taxon>Bacteria</taxon>
        <taxon>Pseudomonadati</taxon>
        <taxon>Pseudomonadota</taxon>
        <taxon>Betaproteobacteria</taxon>
        <taxon>Burkholderiales</taxon>
        <taxon>Sphaerotilaceae</taxon>
        <taxon>Azohydromonas</taxon>
    </lineage>
</organism>
<dbReference type="EMBL" id="JAXOJX010000057">
    <property type="protein sequence ID" value="MDZ5460064.1"/>
    <property type="molecule type" value="Genomic_DNA"/>
</dbReference>
<keyword evidence="2" id="KW-1185">Reference proteome</keyword>
<accession>A0ABU5IMI3</accession>
<protein>
    <recommendedName>
        <fullName evidence="3">Flagellar protein FliT</fullName>
    </recommendedName>
</protein>
<reference evidence="1 2" key="1">
    <citation type="submission" date="2023-11" db="EMBL/GenBank/DDBJ databases">
        <title>Draft genome of Azohydromonas lata strain H1 (DSM1123), a polyhydroxyalkanoate producer.</title>
        <authorList>
            <person name="Traversa D."/>
            <person name="D'Addabbo P."/>
            <person name="Pazzani C."/>
            <person name="Manzari C."/>
            <person name="Chiara M."/>
            <person name="Scrascia M."/>
        </authorList>
    </citation>
    <scope>NUCLEOTIDE SEQUENCE [LARGE SCALE GENOMIC DNA]</scope>
    <source>
        <strain evidence="1 2">H1</strain>
    </source>
</reference>
<evidence type="ECO:0008006" key="3">
    <source>
        <dbReference type="Google" id="ProtNLM"/>
    </source>
</evidence>
<dbReference type="RefSeq" id="WP_066336884.1">
    <property type="nucleotide sequence ID" value="NZ_JAXOJX010000057.1"/>
</dbReference>
<evidence type="ECO:0000313" key="1">
    <source>
        <dbReference type="EMBL" id="MDZ5460064.1"/>
    </source>
</evidence>
<evidence type="ECO:0000313" key="2">
    <source>
        <dbReference type="Proteomes" id="UP001293718"/>
    </source>
</evidence>
<sequence length="104" mass="10785">MRLDEHDPLDAAAGPSLEALVAGTVALMTAWADPCPNARVDTAAQRALLAHKVALNLLLLQRHEGASQALRGALGNAQSRWAQLAQGHALPPCAQSLAASVALH</sequence>
<gene>
    <name evidence="1" type="ORF">SM757_26135</name>
</gene>
<comment type="caution">
    <text evidence="1">The sequence shown here is derived from an EMBL/GenBank/DDBJ whole genome shotgun (WGS) entry which is preliminary data.</text>
</comment>
<name>A0ABU5IMI3_9BURK</name>